<accession>A0ABM1IDL6</accession>
<name>A0ABM1IDL6_POLDO</name>
<dbReference type="RefSeq" id="XP_015178303.1">
    <property type="nucleotide sequence ID" value="XM_015322817.1"/>
</dbReference>
<dbReference type="PANTHER" id="PTHR10773:SF19">
    <property type="match status" value="1"/>
</dbReference>
<dbReference type="GeneID" id="107067368"/>
<evidence type="ECO:0000313" key="2">
    <source>
        <dbReference type="RefSeq" id="XP_015178303.1"/>
    </source>
</evidence>
<evidence type="ECO:0000313" key="1">
    <source>
        <dbReference type="Proteomes" id="UP000694924"/>
    </source>
</evidence>
<proteinExistence type="predicted"/>
<organism evidence="1 2">
    <name type="scientific">Polistes dominula</name>
    <name type="common">European paper wasp</name>
    <name type="synonym">Vespa dominula</name>
    <dbReference type="NCBI Taxonomy" id="743375"/>
    <lineage>
        <taxon>Eukaryota</taxon>
        <taxon>Metazoa</taxon>
        <taxon>Ecdysozoa</taxon>
        <taxon>Arthropoda</taxon>
        <taxon>Hexapoda</taxon>
        <taxon>Insecta</taxon>
        <taxon>Pterygota</taxon>
        <taxon>Neoptera</taxon>
        <taxon>Endopterygota</taxon>
        <taxon>Hymenoptera</taxon>
        <taxon>Apocrita</taxon>
        <taxon>Aculeata</taxon>
        <taxon>Vespoidea</taxon>
        <taxon>Vespidae</taxon>
        <taxon>Polistinae</taxon>
        <taxon>Polistini</taxon>
        <taxon>Polistes</taxon>
    </lineage>
</organism>
<dbReference type="PANTHER" id="PTHR10773">
    <property type="entry name" value="DNA-DIRECTED RNA POLYMERASES I, II, AND III SUBUNIT RPABC2"/>
    <property type="match status" value="1"/>
</dbReference>
<gene>
    <name evidence="2" type="primary">LOC107067368</name>
</gene>
<sequence>MNINEKIISDSEDEDNSVINNKLTNCKKKTTITETFVRSSSSNENTVTENLNSAKQYKEKYMQQVNKIKRNTGQGYYTKKGKFIEAKKFQSINCNCSKECMKRVNETERKAIFHKFWNMGDFNKQNVFLKSNVQRKTVNRRRPRNNLGIIRAYTYKFYLMISDENILVCKKFFIDTFQISSGRINRILKVYENIPQDMRGKMDGSSRKTSELMINTVREHLRSLNWDQNQNYQTMYNLYLKKCKEKNLNPVKIWTYRKIAQERLY</sequence>
<protein>
    <submittedName>
        <fullName evidence="2">Uncharacterized protein LOC107067368</fullName>
    </submittedName>
</protein>
<dbReference type="Proteomes" id="UP000694924">
    <property type="component" value="Unplaced"/>
</dbReference>
<keyword evidence="1" id="KW-1185">Reference proteome</keyword>
<reference evidence="2" key="1">
    <citation type="submission" date="2025-08" db="UniProtKB">
        <authorList>
            <consortium name="RefSeq"/>
        </authorList>
    </citation>
    <scope>IDENTIFICATION</scope>
    <source>
        <tissue evidence="2">Whole body</tissue>
    </source>
</reference>